<dbReference type="EMBL" id="JBEXIP010000007">
    <property type="protein sequence ID" value="MET8433521.1"/>
    <property type="molecule type" value="Genomic_DNA"/>
</dbReference>
<feature type="coiled-coil region" evidence="1">
    <location>
        <begin position="10"/>
        <end position="37"/>
    </location>
</feature>
<accession>A0ABV2U6Q0</accession>
<dbReference type="RefSeq" id="WP_352301554.1">
    <property type="nucleotide sequence ID" value="NZ_JBEOSG010000002.1"/>
</dbReference>
<name>A0ABV2U6Q0_9ACTN</name>
<evidence type="ECO:0000313" key="2">
    <source>
        <dbReference type="EMBL" id="MET8433521.1"/>
    </source>
</evidence>
<evidence type="ECO:0000313" key="3">
    <source>
        <dbReference type="Proteomes" id="UP001550044"/>
    </source>
</evidence>
<evidence type="ECO:0000256" key="1">
    <source>
        <dbReference type="SAM" id="Coils"/>
    </source>
</evidence>
<gene>
    <name evidence="2" type="ORF">ABZV61_12085</name>
</gene>
<reference evidence="2 3" key="1">
    <citation type="submission" date="2024-06" db="EMBL/GenBank/DDBJ databases">
        <title>The Natural Products Discovery Center: Release of the First 8490 Sequenced Strains for Exploring Actinobacteria Biosynthetic Diversity.</title>
        <authorList>
            <person name="Kalkreuter E."/>
            <person name="Kautsar S.A."/>
            <person name="Yang D."/>
            <person name="Bader C.D."/>
            <person name="Teijaro C.N."/>
            <person name="Fluegel L."/>
            <person name="Davis C.M."/>
            <person name="Simpson J.R."/>
            <person name="Lauterbach L."/>
            <person name="Steele A.D."/>
            <person name="Gui C."/>
            <person name="Meng S."/>
            <person name="Li G."/>
            <person name="Viehrig K."/>
            <person name="Ye F."/>
            <person name="Su P."/>
            <person name="Kiefer A.F."/>
            <person name="Nichols A."/>
            <person name="Cepeda A.J."/>
            <person name="Yan W."/>
            <person name="Fan B."/>
            <person name="Jiang Y."/>
            <person name="Adhikari A."/>
            <person name="Zheng C.-J."/>
            <person name="Schuster L."/>
            <person name="Cowan T.M."/>
            <person name="Smanski M.J."/>
            <person name="Chevrette M.G."/>
            <person name="De Carvalho L.P.S."/>
            <person name="Shen B."/>
        </authorList>
    </citation>
    <scope>NUCLEOTIDE SEQUENCE [LARGE SCALE GENOMIC DNA]</scope>
    <source>
        <strain evidence="2 3">NPDC005137</strain>
    </source>
</reference>
<keyword evidence="3" id="KW-1185">Reference proteome</keyword>
<organism evidence="2 3">
    <name type="scientific">Streptomyces sp. 900116325</name>
    <dbReference type="NCBI Taxonomy" id="3154295"/>
    <lineage>
        <taxon>Bacteria</taxon>
        <taxon>Bacillati</taxon>
        <taxon>Actinomycetota</taxon>
        <taxon>Actinomycetes</taxon>
        <taxon>Kitasatosporales</taxon>
        <taxon>Streptomycetaceae</taxon>
        <taxon>Streptomyces</taxon>
    </lineage>
</organism>
<protein>
    <submittedName>
        <fullName evidence="2">Uncharacterized protein</fullName>
    </submittedName>
</protein>
<proteinExistence type="predicted"/>
<sequence>MYAYELHKINEAELLRRAELERVVRQARRARRAARRSGRQEDEGAVSTFRNRFVRAA</sequence>
<dbReference type="Proteomes" id="UP001550044">
    <property type="component" value="Unassembled WGS sequence"/>
</dbReference>
<comment type="caution">
    <text evidence="2">The sequence shown here is derived from an EMBL/GenBank/DDBJ whole genome shotgun (WGS) entry which is preliminary data.</text>
</comment>
<keyword evidence="1" id="KW-0175">Coiled coil</keyword>